<feature type="domain" description="Protein kinase" evidence="1">
    <location>
        <begin position="150"/>
        <end position="431"/>
    </location>
</feature>
<dbReference type="InterPro" id="IPR000719">
    <property type="entry name" value="Prot_kinase_dom"/>
</dbReference>
<accession>A0A398DRQ8</accession>
<dbReference type="InterPro" id="IPR002575">
    <property type="entry name" value="Aminoglycoside_PTrfase"/>
</dbReference>
<dbReference type="InterPro" id="IPR011009">
    <property type="entry name" value="Kinase-like_dom_sf"/>
</dbReference>
<dbReference type="GO" id="GO:0004672">
    <property type="term" value="F:protein kinase activity"/>
    <property type="evidence" value="ECO:0007669"/>
    <property type="project" value="InterPro"/>
</dbReference>
<dbReference type="Proteomes" id="UP000266042">
    <property type="component" value="Unassembled WGS sequence"/>
</dbReference>
<dbReference type="SUPFAM" id="SSF56112">
    <property type="entry name" value="Protein kinase-like (PK-like)"/>
    <property type="match status" value="1"/>
</dbReference>
<dbReference type="Gene3D" id="3.90.1200.10">
    <property type="match status" value="1"/>
</dbReference>
<evidence type="ECO:0000259" key="1">
    <source>
        <dbReference type="PROSITE" id="PS50011"/>
    </source>
</evidence>
<gene>
    <name evidence="2" type="ORF">SMC2_03000</name>
    <name evidence="3" type="ORF">SMC3_01510</name>
</gene>
<keyword evidence="3" id="KW-0808">Transferase</keyword>
<dbReference type="EMBL" id="QXIW01000007">
    <property type="protein sequence ID" value="RIE14778.1"/>
    <property type="molecule type" value="Genomic_DNA"/>
</dbReference>
<dbReference type="PROSITE" id="PS50011">
    <property type="entry name" value="PROTEIN_KINASE_DOM"/>
    <property type="match status" value="1"/>
</dbReference>
<reference evidence="4 5" key="1">
    <citation type="submission" date="2018-09" db="EMBL/GenBank/DDBJ databases">
        <title>Discovery and Ecogenomic Context for Candidatus Cryosericales, a Global Caldiserica Order Active in Thawing Permafrost.</title>
        <authorList>
            <person name="Martinez M.A."/>
            <person name="Woodcroft B.J."/>
            <person name="Ignacio Espinoza J.C."/>
            <person name="Zayed A."/>
            <person name="Singleton C.M."/>
            <person name="Boyd J."/>
            <person name="Li Y.-F."/>
            <person name="Purvine S."/>
            <person name="Maughan H."/>
            <person name="Hodgkins S.B."/>
            <person name="Anderson D."/>
            <person name="Sederholm M."/>
            <person name="Temperton B."/>
            <person name="Saleska S.R."/>
            <person name="Tyson G.W."/>
            <person name="Rich V.I."/>
        </authorList>
    </citation>
    <scope>NUCLEOTIDE SEQUENCE [LARGE SCALE GENOMIC DNA]</scope>
    <source>
        <strain evidence="2 4">SMC2</strain>
        <strain evidence="3 5">SMC3</strain>
    </source>
</reference>
<keyword evidence="4" id="KW-1185">Reference proteome</keyword>
<comment type="caution">
    <text evidence="3">The sequence shown here is derived from an EMBL/GenBank/DDBJ whole genome shotgun (WGS) entry which is preliminary data.</text>
</comment>
<dbReference type="GO" id="GO:0005524">
    <property type="term" value="F:ATP binding"/>
    <property type="evidence" value="ECO:0007669"/>
    <property type="project" value="InterPro"/>
</dbReference>
<evidence type="ECO:0000313" key="2">
    <source>
        <dbReference type="EMBL" id="RIE14328.1"/>
    </source>
</evidence>
<dbReference type="AlphaFoldDB" id="A0A398DRQ8"/>
<dbReference type="Proteomes" id="UP000265724">
    <property type="component" value="Unassembled WGS sequence"/>
</dbReference>
<dbReference type="PANTHER" id="PTHR21310">
    <property type="entry name" value="AMINOGLYCOSIDE PHOSPHOTRANSFERASE-RELATED-RELATED"/>
    <property type="match status" value="1"/>
</dbReference>
<sequence>MPLGEDDAVVTWVLWVVQVEAERAAKEQTGQQIGRGQRGCRMAGPCFCRHVQDVVADSCCKLCKCRCSHFFASQAGRTGCCYQCDAYRTGCNNMLRGSRKRCTMSMPALRCQIPWRTNMDDCWERSLEFIELDRDAASRLVHQCDLRLTVEAVTPIREGCRGSIYRVQVAGGTRFLLKLFSTEDNPCAGERQLQHLLQDEVPMPELYYEGNDEVLHSSFALYELVCGMSLRDALHAGVRPGDELIEHMGRIAATIHGHLYSTVGFLDAGLNVKQQLPPATEWYSLFLGPRATVRLGPELTAAVRKMVDAGRWELEDMDSHPALVHGDFRPTNIMVDHQRLAGIVDWEFAMAGHPLSDVAQFFRYGEDFGERERRTFERGYRSIPGMQLPREWERAGRLRDLANLLQMIDAEGERPRKNEDLRRLIVGIVVS</sequence>
<dbReference type="EMBL" id="QXIX01000030">
    <property type="protein sequence ID" value="RIE14328.1"/>
    <property type="molecule type" value="Genomic_DNA"/>
</dbReference>
<dbReference type="InterPro" id="IPR051678">
    <property type="entry name" value="AGP_Transferase"/>
</dbReference>
<proteinExistence type="predicted"/>
<evidence type="ECO:0000313" key="4">
    <source>
        <dbReference type="Proteomes" id="UP000265724"/>
    </source>
</evidence>
<organism evidence="3 5">
    <name type="scientific">Candidatus Cryosericum hinesii</name>
    <dbReference type="NCBI Taxonomy" id="2290915"/>
    <lineage>
        <taxon>Bacteria</taxon>
        <taxon>Pseudomonadati</taxon>
        <taxon>Caldisericota/Cryosericota group</taxon>
        <taxon>Candidatus Cryosericota</taxon>
        <taxon>Candidatus Cryosericia</taxon>
        <taxon>Candidatus Cryosericales</taxon>
        <taxon>Candidatus Cryosericaceae</taxon>
        <taxon>Candidatus Cryosericum</taxon>
    </lineage>
</organism>
<evidence type="ECO:0000313" key="3">
    <source>
        <dbReference type="EMBL" id="RIE14778.1"/>
    </source>
</evidence>
<protein>
    <submittedName>
        <fullName evidence="3">Aminoglycoside phosphotransferase family protein</fullName>
    </submittedName>
</protein>
<name>A0A398DRQ8_9BACT</name>
<evidence type="ECO:0000313" key="5">
    <source>
        <dbReference type="Proteomes" id="UP000266042"/>
    </source>
</evidence>
<dbReference type="Pfam" id="PF01636">
    <property type="entry name" value="APH"/>
    <property type="match status" value="1"/>
</dbReference>